<reference evidence="2" key="1">
    <citation type="journal article" date="2016" name="Genome Announc.">
        <title>Draft genome sequences of fungus Aspergillus calidoustus.</title>
        <authorList>
            <person name="Horn F."/>
            <person name="Linde J."/>
            <person name="Mattern D.J."/>
            <person name="Walther G."/>
            <person name="Guthke R."/>
            <person name="Scherlach K."/>
            <person name="Martin K."/>
            <person name="Brakhage A.A."/>
            <person name="Petzke L."/>
            <person name="Valiante V."/>
        </authorList>
    </citation>
    <scope>NUCLEOTIDE SEQUENCE [LARGE SCALE GENOMIC DNA]</scope>
    <source>
        <strain evidence="2">SF006504</strain>
    </source>
</reference>
<organism evidence="1 2">
    <name type="scientific">Aspergillus calidoustus</name>
    <dbReference type="NCBI Taxonomy" id="454130"/>
    <lineage>
        <taxon>Eukaryota</taxon>
        <taxon>Fungi</taxon>
        <taxon>Dikarya</taxon>
        <taxon>Ascomycota</taxon>
        <taxon>Pezizomycotina</taxon>
        <taxon>Eurotiomycetes</taxon>
        <taxon>Eurotiomycetidae</taxon>
        <taxon>Eurotiales</taxon>
        <taxon>Aspergillaceae</taxon>
        <taxon>Aspergillus</taxon>
        <taxon>Aspergillus subgen. Nidulantes</taxon>
    </lineage>
</organism>
<protein>
    <submittedName>
        <fullName evidence="1">Uncharacterized protein</fullName>
    </submittedName>
</protein>
<name>A0A0U5GHA6_ASPCI</name>
<dbReference type="AlphaFoldDB" id="A0A0U5GHA6"/>
<keyword evidence="2" id="KW-1185">Reference proteome</keyword>
<gene>
    <name evidence="1" type="ORF">ASPCAL13370</name>
</gene>
<proteinExistence type="predicted"/>
<sequence>MKMTQVAYKWDCGLCLCTAHLCQSQLRPKDSTKVDCDHGQCIIFRPCTGLCYCTKNILAHQRRRTFTPIATGLCNQYEVVCISSSLNSSKT</sequence>
<accession>A0A0U5GHA6</accession>
<dbReference type="Proteomes" id="UP000054771">
    <property type="component" value="Unassembled WGS sequence"/>
</dbReference>
<evidence type="ECO:0000313" key="2">
    <source>
        <dbReference type="Proteomes" id="UP000054771"/>
    </source>
</evidence>
<dbReference type="EMBL" id="CDMC01000017">
    <property type="protein sequence ID" value="CEL10248.1"/>
    <property type="molecule type" value="Genomic_DNA"/>
</dbReference>
<evidence type="ECO:0000313" key="1">
    <source>
        <dbReference type="EMBL" id="CEL10248.1"/>
    </source>
</evidence>